<proteinExistence type="predicted"/>
<name>A0A133PB18_FUSNU</name>
<gene>
    <name evidence="1" type="ORF">HMPREF3221_00283</name>
</gene>
<evidence type="ECO:0000313" key="1">
    <source>
        <dbReference type="EMBL" id="KXA25720.1"/>
    </source>
</evidence>
<dbReference type="AlphaFoldDB" id="A0A133PB18"/>
<sequence length="221" mass="26405">MDSVNKKLEEDYQQLFILLKKKYKKQIFDEDTNSFLKLIQRGIWLLQVFSNSIEDSIEQIIVNSLSLFEVILIKNHTLINYLGRNTIENIVFLLSKDNKEINAESAVEKMFTTLFHTSNPKIENYLKKIKGRYKTYCEIIHKKDKVHNESITNGMKRYWELCTNEKVKEALDNYFLSIYECITIFYLENMDKFDKMSDEDKIIIEVLLPEDYRKEIKNIID</sequence>
<dbReference type="Proteomes" id="UP000070401">
    <property type="component" value="Unassembled WGS sequence"/>
</dbReference>
<protein>
    <submittedName>
        <fullName evidence="1">Uncharacterized protein</fullName>
    </submittedName>
</protein>
<keyword evidence="2" id="KW-1185">Reference proteome</keyword>
<dbReference type="RefSeq" id="WP_022069011.1">
    <property type="nucleotide sequence ID" value="NZ_KQ956625.1"/>
</dbReference>
<organism evidence="1 2">
    <name type="scientific">Fusobacterium nucleatum</name>
    <dbReference type="NCBI Taxonomy" id="851"/>
    <lineage>
        <taxon>Bacteria</taxon>
        <taxon>Fusobacteriati</taxon>
        <taxon>Fusobacteriota</taxon>
        <taxon>Fusobacteriia</taxon>
        <taxon>Fusobacteriales</taxon>
        <taxon>Fusobacteriaceae</taxon>
        <taxon>Fusobacterium</taxon>
    </lineage>
</organism>
<dbReference type="PATRIC" id="fig|851.8.peg.282"/>
<comment type="caution">
    <text evidence="1">The sequence shown here is derived from an EMBL/GenBank/DDBJ whole genome shotgun (WGS) entry which is preliminary data.</text>
</comment>
<evidence type="ECO:0000313" key="2">
    <source>
        <dbReference type="Proteomes" id="UP000070401"/>
    </source>
</evidence>
<accession>A0A133PB18</accession>
<dbReference type="EMBL" id="LRPY01000025">
    <property type="protein sequence ID" value="KXA25720.1"/>
    <property type="molecule type" value="Genomic_DNA"/>
</dbReference>
<reference evidence="2" key="1">
    <citation type="submission" date="2016-01" db="EMBL/GenBank/DDBJ databases">
        <authorList>
            <person name="Mitreva M."/>
            <person name="Pepin K.H."/>
            <person name="Mihindukulasuriya K.A."/>
            <person name="Fulton R."/>
            <person name="Fronick C."/>
            <person name="O'Laughlin M."/>
            <person name="Miner T."/>
            <person name="Herter B."/>
            <person name="Rosa B.A."/>
            <person name="Cordes M."/>
            <person name="Tomlinson C."/>
            <person name="Wollam A."/>
            <person name="Palsikar V.B."/>
            <person name="Mardis E.R."/>
            <person name="Wilson R.K."/>
        </authorList>
    </citation>
    <scope>NUCLEOTIDE SEQUENCE [LARGE SCALE GENOMIC DNA]</scope>
    <source>
        <strain evidence="2">MJR7757B</strain>
    </source>
</reference>